<organism evidence="6 7">
    <name type="scientific">Gymnopilus junonius</name>
    <name type="common">Spectacular rustgill mushroom</name>
    <name type="synonym">Gymnopilus spectabilis subsp. junonius</name>
    <dbReference type="NCBI Taxonomy" id="109634"/>
    <lineage>
        <taxon>Eukaryota</taxon>
        <taxon>Fungi</taxon>
        <taxon>Dikarya</taxon>
        <taxon>Basidiomycota</taxon>
        <taxon>Agaricomycotina</taxon>
        <taxon>Agaricomycetes</taxon>
        <taxon>Agaricomycetidae</taxon>
        <taxon>Agaricales</taxon>
        <taxon>Agaricineae</taxon>
        <taxon>Hymenogastraceae</taxon>
        <taxon>Gymnopilus</taxon>
    </lineage>
</organism>
<evidence type="ECO:0000256" key="3">
    <source>
        <dbReference type="ARBA" id="ARBA00022801"/>
    </source>
</evidence>
<dbReference type="InterPro" id="IPR003653">
    <property type="entry name" value="Peptidase_C48_C"/>
</dbReference>
<keyword evidence="7" id="KW-1185">Reference proteome</keyword>
<dbReference type="EMBL" id="JADNYJ010000021">
    <property type="protein sequence ID" value="KAF8905726.1"/>
    <property type="molecule type" value="Genomic_DNA"/>
</dbReference>
<feature type="domain" description="Ubiquitin-like protease family profile" evidence="5">
    <location>
        <begin position="209"/>
        <end position="373"/>
    </location>
</feature>
<dbReference type="PROSITE" id="PS50600">
    <property type="entry name" value="ULP_PROTEASE"/>
    <property type="match status" value="1"/>
</dbReference>
<dbReference type="GO" id="GO:0019783">
    <property type="term" value="F:ubiquitin-like protein peptidase activity"/>
    <property type="evidence" value="ECO:0007669"/>
    <property type="project" value="UniProtKB-ARBA"/>
</dbReference>
<evidence type="ECO:0000259" key="5">
    <source>
        <dbReference type="PROSITE" id="PS50600"/>
    </source>
</evidence>
<reference evidence="6" key="1">
    <citation type="submission" date="2020-11" db="EMBL/GenBank/DDBJ databases">
        <authorList>
            <consortium name="DOE Joint Genome Institute"/>
            <person name="Ahrendt S."/>
            <person name="Riley R."/>
            <person name="Andreopoulos W."/>
            <person name="LaButti K."/>
            <person name="Pangilinan J."/>
            <person name="Ruiz-duenas F.J."/>
            <person name="Barrasa J.M."/>
            <person name="Sanchez-Garcia M."/>
            <person name="Camarero S."/>
            <person name="Miyauchi S."/>
            <person name="Serrano A."/>
            <person name="Linde D."/>
            <person name="Babiker R."/>
            <person name="Drula E."/>
            <person name="Ayuso-Fernandez I."/>
            <person name="Pacheco R."/>
            <person name="Padilla G."/>
            <person name="Ferreira P."/>
            <person name="Barriuso J."/>
            <person name="Kellner H."/>
            <person name="Castanera R."/>
            <person name="Alfaro M."/>
            <person name="Ramirez L."/>
            <person name="Pisabarro A.G."/>
            <person name="Kuo A."/>
            <person name="Tritt A."/>
            <person name="Lipzen A."/>
            <person name="He G."/>
            <person name="Yan M."/>
            <person name="Ng V."/>
            <person name="Cullen D."/>
            <person name="Martin F."/>
            <person name="Rosso M.-N."/>
            <person name="Henrissat B."/>
            <person name="Hibbett D."/>
            <person name="Martinez A.T."/>
            <person name="Grigoriev I.V."/>
        </authorList>
    </citation>
    <scope>NUCLEOTIDE SEQUENCE</scope>
    <source>
        <strain evidence="6">AH 44721</strain>
    </source>
</reference>
<evidence type="ECO:0000256" key="4">
    <source>
        <dbReference type="SAM" id="MobiDB-lite"/>
    </source>
</evidence>
<dbReference type="SUPFAM" id="SSF54001">
    <property type="entry name" value="Cysteine proteinases"/>
    <property type="match status" value="1"/>
</dbReference>
<feature type="compositionally biased region" description="Basic and acidic residues" evidence="4">
    <location>
        <begin position="535"/>
        <end position="558"/>
    </location>
</feature>
<feature type="region of interest" description="Disordered" evidence="4">
    <location>
        <begin position="473"/>
        <end position="558"/>
    </location>
</feature>
<comment type="similarity">
    <text evidence="1">Belongs to the peptidase C48 family.</text>
</comment>
<protein>
    <recommendedName>
        <fullName evidence="5">Ubiquitin-like protease family profile domain-containing protein</fullName>
    </recommendedName>
</protein>
<gene>
    <name evidence="6" type="ORF">CPB84DRAFT_1823079</name>
</gene>
<proteinExistence type="inferred from homology"/>
<feature type="region of interest" description="Disordered" evidence="4">
    <location>
        <begin position="431"/>
        <end position="452"/>
    </location>
</feature>
<dbReference type="AlphaFoldDB" id="A0A9P5NVV7"/>
<evidence type="ECO:0000313" key="7">
    <source>
        <dbReference type="Proteomes" id="UP000724874"/>
    </source>
</evidence>
<dbReference type="Proteomes" id="UP000724874">
    <property type="component" value="Unassembled WGS sequence"/>
</dbReference>
<keyword evidence="3" id="KW-0378">Hydrolase</keyword>
<dbReference type="GO" id="GO:0008234">
    <property type="term" value="F:cysteine-type peptidase activity"/>
    <property type="evidence" value="ECO:0007669"/>
    <property type="project" value="InterPro"/>
</dbReference>
<sequence>MEEEVIYLSDSGPPEFNKDTWIGKGRSYPEKAADVPIGLSYYVGGLLAIPDEVRGQYLPNPKLSIKAFASQELPKMSYGLATVNPQSSFRKEAPNTDSTNLLTLKLPPAAWLNGVKKHFSQAILDDMKSIEDPHYPGSRHPLWRIGFWREMHRLHEIQQSWRQGIRWVEEHLQKGGSQDQKRIFKEADMLLGQLRWNERTDIPGADGSYTMTFDFTAYLSDNEIMNTDCINMMFAYLSDRAEEDTMTDSFVIIEQLRFVDALERLTNKAVQDHKLLNRLEQKIKKGDIQAMVFPVHMPDQKHWVTMQVDFGRKEISYVHKGMPPPKSALKHIQTWLMRSFSKEFKNMGDSLVHGKQGDFTDCGILAANTAAHNIFGDELWTNEKKALARAEWFNILGKAHIKDVNQSEKRTLYFNTGGLQSLPKSLANLLNPAPSNAPPRPKSLSFLLNPPPTVNPAHSDDLMVFVIGGSIEDHPAGEEEAPSPSQPQNNPVLEVSIGGNTVIMGTTEDSGLSAVPEQSREDGTMGDGGGSKKQRLSDTESNKRPPKAAKPDRDNSAYKDLYEAVSFQRGYCPIAKSTLWSRIQNLF</sequence>
<evidence type="ECO:0000313" key="6">
    <source>
        <dbReference type="EMBL" id="KAF8905726.1"/>
    </source>
</evidence>
<name>A0A9P5NVV7_GYMJU</name>
<dbReference type="Gene3D" id="3.40.395.10">
    <property type="entry name" value="Adenoviral Proteinase, Chain A"/>
    <property type="match status" value="1"/>
</dbReference>
<evidence type="ECO:0000256" key="1">
    <source>
        <dbReference type="ARBA" id="ARBA00005234"/>
    </source>
</evidence>
<dbReference type="GO" id="GO:0006508">
    <property type="term" value="P:proteolysis"/>
    <property type="evidence" value="ECO:0007669"/>
    <property type="project" value="UniProtKB-KW"/>
</dbReference>
<dbReference type="InterPro" id="IPR038765">
    <property type="entry name" value="Papain-like_cys_pep_sf"/>
</dbReference>
<evidence type="ECO:0000256" key="2">
    <source>
        <dbReference type="ARBA" id="ARBA00022670"/>
    </source>
</evidence>
<dbReference type="OrthoDB" id="3056391at2759"/>
<accession>A0A9P5NVV7</accession>
<keyword evidence="2" id="KW-0645">Protease</keyword>
<comment type="caution">
    <text evidence="6">The sequence shown here is derived from an EMBL/GenBank/DDBJ whole genome shotgun (WGS) entry which is preliminary data.</text>
</comment>